<feature type="compositionally biased region" description="Basic and acidic residues" evidence="11">
    <location>
        <begin position="642"/>
        <end position="651"/>
    </location>
</feature>
<dbReference type="SUPFAM" id="SSF52518">
    <property type="entry name" value="Thiamin diphosphate-binding fold (THDP-binding)"/>
    <property type="match status" value="2"/>
</dbReference>
<organism evidence="13 14">
    <name type="scientific">Aquisphaera giovannonii</name>
    <dbReference type="NCBI Taxonomy" id="406548"/>
    <lineage>
        <taxon>Bacteria</taxon>
        <taxon>Pseudomonadati</taxon>
        <taxon>Planctomycetota</taxon>
        <taxon>Planctomycetia</taxon>
        <taxon>Isosphaerales</taxon>
        <taxon>Isosphaeraceae</taxon>
        <taxon>Aquisphaera</taxon>
    </lineage>
</organism>
<dbReference type="InterPro" id="IPR029061">
    <property type="entry name" value="THDP-binding"/>
</dbReference>
<feature type="binding site" evidence="10">
    <location>
        <position position="179"/>
    </location>
    <ligand>
        <name>thiamine diphosphate</name>
        <dbReference type="ChEBI" id="CHEBI:58937"/>
    </ligand>
</feature>
<comment type="catalytic activity">
    <reaction evidence="10">
        <text>D-glyceraldehyde 3-phosphate + pyruvate + H(+) = 1-deoxy-D-xylulose 5-phosphate + CO2</text>
        <dbReference type="Rhea" id="RHEA:12605"/>
        <dbReference type="ChEBI" id="CHEBI:15361"/>
        <dbReference type="ChEBI" id="CHEBI:15378"/>
        <dbReference type="ChEBI" id="CHEBI:16526"/>
        <dbReference type="ChEBI" id="CHEBI:57792"/>
        <dbReference type="ChEBI" id="CHEBI:59776"/>
        <dbReference type="EC" id="2.2.1.7"/>
    </reaction>
</comment>
<comment type="cofactor">
    <cofactor evidence="10">
        <name>Mg(2+)</name>
        <dbReference type="ChEBI" id="CHEBI:18420"/>
    </cofactor>
    <text evidence="10">Binds 1 Mg(2+) ion per subunit.</text>
</comment>
<dbReference type="SUPFAM" id="SSF52922">
    <property type="entry name" value="TK C-terminal domain-like"/>
    <property type="match status" value="1"/>
</dbReference>
<dbReference type="Pfam" id="PF02780">
    <property type="entry name" value="Transketolase_C"/>
    <property type="match status" value="1"/>
</dbReference>
<dbReference type="NCBIfam" id="TIGR00204">
    <property type="entry name" value="dxs"/>
    <property type="match status" value="1"/>
</dbReference>
<evidence type="ECO:0000259" key="12">
    <source>
        <dbReference type="SMART" id="SM00861"/>
    </source>
</evidence>
<feature type="binding site" evidence="10">
    <location>
        <position position="290"/>
    </location>
    <ligand>
        <name>thiamine diphosphate</name>
        <dbReference type="ChEBI" id="CHEBI:58937"/>
    </ligand>
</feature>
<dbReference type="CDD" id="cd07033">
    <property type="entry name" value="TPP_PYR_DXS_TK_like"/>
    <property type="match status" value="1"/>
</dbReference>
<accession>A0A5B9WAY2</accession>
<dbReference type="GO" id="GO:0008661">
    <property type="term" value="F:1-deoxy-D-xylulose-5-phosphate synthase activity"/>
    <property type="evidence" value="ECO:0007669"/>
    <property type="project" value="UniProtKB-UniRule"/>
</dbReference>
<feature type="binding site" evidence="10">
    <location>
        <position position="373"/>
    </location>
    <ligand>
        <name>thiamine diphosphate</name>
        <dbReference type="ChEBI" id="CHEBI:58937"/>
    </ligand>
</feature>
<comment type="similarity">
    <text evidence="2 10">Belongs to the transketolase family. DXPS subfamily.</text>
</comment>
<dbReference type="AlphaFoldDB" id="A0A5B9WAY2"/>
<evidence type="ECO:0000256" key="3">
    <source>
        <dbReference type="ARBA" id="ARBA00011738"/>
    </source>
</evidence>
<dbReference type="EMBL" id="CP042997">
    <property type="protein sequence ID" value="QEH37702.1"/>
    <property type="molecule type" value="Genomic_DNA"/>
</dbReference>
<dbReference type="EC" id="2.2.1.7" evidence="10"/>
<keyword evidence="8 10" id="KW-0786">Thiamine pyrophosphate</keyword>
<dbReference type="GO" id="GO:0009228">
    <property type="term" value="P:thiamine biosynthetic process"/>
    <property type="evidence" value="ECO:0007669"/>
    <property type="project" value="UniProtKB-UniRule"/>
</dbReference>
<dbReference type="HAMAP" id="MF_00315">
    <property type="entry name" value="DXP_synth"/>
    <property type="match status" value="1"/>
</dbReference>
<dbReference type="KEGG" id="agv:OJF2_62930"/>
<evidence type="ECO:0000256" key="8">
    <source>
        <dbReference type="ARBA" id="ARBA00023052"/>
    </source>
</evidence>
<sequence>MTNADSLLARITSPADLRALTDEDLEQLAAEMRSELIGVVRRRSAHFASNLGVVELCLALHQAFDFTRDRLIWDTGHQIYPHKLITGRAAELHTIRTKGGLMGYPNPSESPFDLFMTGHAGCAPSTAMGLRVGDELTGHPERHSVAVIGDGAFPSGIVFEALNNAGGLRTKMLVVLNDNKMSICPPVGGVANYLDRARMSSTYHDWNKRLKSLVSSVPLVGEHAERWVQQIKDAIKASLNHGMLFEELGFTYLGPIDGHDLKGLRSYLEKVKAMDGPILLHVLTNKGHGFEPAVKDPVKFHAPAPFRKAEDGYVPLKASSSRTYTDAVSAALHAACGRDPKVAIVTAAMCEGNKLQKIRDEYPSQFFDVGICEGHAVAFAAGMAKAGARPVVDIYSTFLQRSYDQIFQEVALQDLPVVFCLDRAGLVGADGPTHHGTYDLASMRVFPNMVVMAPGDQRDVEPMIEFALGHDSPVSIRYPRAGLEAVDREPQPIELGQAEVLEWETDGMILACGALLGACVRASDRLRERYGLRVGVVNARFVKPLDRNVVCKAIEEAAFVLTVEEGCLMGGFGSAVLEAAGDAGIPAAHVRRLGLPDRFVLHAERDEQLAEVGLDVDGIVRAALDQARRAGLHVPDLDPEAEAEHDADLDGHAPVQASGANGAAERANGHANGAASKPAPAALTAQG</sequence>
<dbReference type="GO" id="GO:0005829">
    <property type="term" value="C:cytosol"/>
    <property type="evidence" value="ECO:0007669"/>
    <property type="project" value="TreeGrafter"/>
</dbReference>
<dbReference type="Proteomes" id="UP000324233">
    <property type="component" value="Chromosome"/>
</dbReference>
<dbReference type="PANTHER" id="PTHR43322">
    <property type="entry name" value="1-D-DEOXYXYLULOSE 5-PHOSPHATE SYNTHASE-RELATED"/>
    <property type="match status" value="1"/>
</dbReference>
<dbReference type="FunFam" id="3.40.50.920:FF:000002">
    <property type="entry name" value="1-deoxy-D-xylulose-5-phosphate synthase"/>
    <property type="match status" value="1"/>
</dbReference>
<evidence type="ECO:0000313" key="13">
    <source>
        <dbReference type="EMBL" id="QEH37702.1"/>
    </source>
</evidence>
<dbReference type="UniPathway" id="UPA00064">
    <property type="reaction ID" value="UER00091"/>
</dbReference>
<evidence type="ECO:0000256" key="1">
    <source>
        <dbReference type="ARBA" id="ARBA00004980"/>
    </source>
</evidence>
<evidence type="ECO:0000256" key="6">
    <source>
        <dbReference type="ARBA" id="ARBA00022842"/>
    </source>
</evidence>
<evidence type="ECO:0000256" key="10">
    <source>
        <dbReference type="HAMAP-Rule" id="MF_00315"/>
    </source>
</evidence>
<keyword evidence="4 10" id="KW-0808">Transferase</keyword>
<dbReference type="CDD" id="cd02007">
    <property type="entry name" value="TPP_DXS"/>
    <property type="match status" value="1"/>
</dbReference>
<gene>
    <name evidence="10 13" type="primary">dxs</name>
    <name evidence="13" type="ORF">OJF2_62930</name>
</gene>
<dbReference type="Pfam" id="PF13292">
    <property type="entry name" value="DXP_synthase_N"/>
    <property type="match status" value="1"/>
</dbReference>
<dbReference type="GO" id="GO:0016114">
    <property type="term" value="P:terpenoid biosynthetic process"/>
    <property type="evidence" value="ECO:0007669"/>
    <property type="project" value="UniProtKB-UniRule"/>
</dbReference>
<feature type="binding site" evidence="10">
    <location>
        <begin position="151"/>
        <end position="152"/>
    </location>
    <ligand>
        <name>thiamine diphosphate</name>
        <dbReference type="ChEBI" id="CHEBI:58937"/>
    </ligand>
</feature>
<dbReference type="GO" id="GO:0030976">
    <property type="term" value="F:thiamine pyrophosphate binding"/>
    <property type="evidence" value="ECO:0007669"/>
    <property type="project" value="UniProtKB-UniRule"/>
</dbReference>
<evidence type="ECO:0000313" key="14">
    <source>
        <dbReference type="Proteomes" id="UP000324233"/>
    </source>
</evidence>
<dbReference type="Gene3D" id="3.40.50.920">
    <property type="match status" value="1"/>
</dbReference>
<keyword evidence="14" id="KW-1185">Reference proteome</keyword>
<comment type="cofactor">
    <cofactor evidence="10">
        <name>thiamine diphosphate</name>
        <dbReference type="ChEBI" id="CHEBI:58937"/>
    </cofactor>
    <text evidence="10">Binds 1 thiamine pyrophosphate per subunit.</text>
</comment>
<evidence type="ECO:0000256" key="11">
    <source>
        <dbReference type="SAM" id="MobiDB-lite"/>
    </source>
</evidence>
<dbReference type="PANTHER" id="PTHR43322:SF5">
    <property type="entry name" value="1-DEOXY-D-XYLULOSE-5-PHOSPHATE SYNTHASE, CHLOROPLASTIC"/>
    <property type="match status" value="1"/>
</dbReference>
<keyword evidence="7 10" id="KW-0784">Thiamine biosynthesis</keyword>
<dbReference type="GO" id="GO:0019288">
    <property type="term" value="P:isopentenyl diphosphate biosynthetic process, methylerythritol 4-phosphate pathway"/>
    <property type="evidence" value="ECO:0007669"/>
    <property type="project" value="TreeGrafter"/>
</dbReference>
<dbReference type="InterPro" id="IPR005475">
    <property type="entry name" value="Transketolase-like_Pyr-bd"/>
</dbReference>
<evidence type="ECO:0000256" key="4">
    <source>
        <dbReference type="ARBA" id="ARBA00022679"/>
    </source>
</evidence>
<feature type="compositionally biased region" description="Low complexity" evidence="11">
    <location>
        <begin position="671"/>
        <end position="687"/>
    </location>
</feature>
<dbReference type="SMART" id="SM00861">
    <property type="entry name" value="Transket_pyr"/>
    <property type="match status" value="1"/>
</dbReference>
<feature type="binding site" evidence="10">
    <location>
        <position position="77"/>
    </location>
    <ligand>
        <name>thiamine diphosphate</name>
        <dbReference type="ChEBI" id="CHEBI:58937"/>
    </ligand>
</feature>
<protein>
    <recommendedName>
        <fullName evidence="10">1-deoxy-D-xylulose-5-phosphate synthase</fullName>
        <ecNumber evidence="10">2.2.1.7</ecNumber>
    </recommendedName>
    <alternativeName>
        <fullName evidence="10">1-deoxyxylulose-5-phosphate synthase</fullName>
        <shortName evidence="10">DXP synthase</shortName>
        <shortName evidence="10">DXPS</shortName>
    </alternativeName>
</protein>
<feature type="binding site" evidence="10">
    <location>
        <position position="150"/>
    </location>
    <ligand>
        <name>Mg(2+)</name>
        <dbReference type="ChEBI" id="CHEBI:18420"/>
    </ligand>
</feature>
<proteinExistence type="inferred from homology"/>
<keyword evidence="6 10" id="KW-0460">Magnesium</keyword>
<evidence type="ECO:0000256" key="9">
    <source>
        <dbReference type="ARBA" id="ARBA00023229"/>
    </source>
</evidence>
<dbReference type="Pfam" id="PF02779">
    <property type="entry name" value="Transket_pyr"/>
    <property type="match status" value="1"/>
</dbReference>
<reference evidence="13 14" key="1">
    <citation type="submission" date="2019-08" db="EMBL/GenBank/DDBJ databases">
        <title>Deep-cultivation of Planctomycetes and their phenomic and genomic characterization uncovers novel biology.</title>
        <authorList>
            <person name="Wiegand S."/>
            <person name="Jogler M."/>
            <person name="Boedeker C."/>
            <person name="Pinto D."/>
            <person name="Vollmers J."/>
            <person name="Rivas-Marin E."/>
            <person name="Kohn T."/>
            <person name="Peeters S.H."/>
            <person name="Heuer A."/>
            <person name="Rast P."/>
            <person name="Oberbeckmann S."/>
            <person name="Bunk B."/>
            <person name="Jeske O."/>
            <person name="Meyerdierks A."/>
            <person name="Storesund J.E."/>
            <person name="Kallscheuer N."/>
            <person name="Luecker S."/>
            <person name="Lage O.M."/>
            <person name="Pohl T."/>
            <person name="Merkel B.J."/>
            <person name="Hornburger P."/>
            <person name="Mueller R.-W."/>
            <person name="Bruemmer F."/>
            <person name="Labrenz M."/>
            <person name="Spormann A.M."/>
            <person name="Op den Camp H."/>
            <person name="Overmann J."/>
            <person name="Amann R."/>
            <person name="Jetten M.S.M."/>
            <person name="Mascher T."/>
            <person name="Medema M.H."/>
            <person name="Devos D.P."/>
            <person name="Kaster A.-K."/>
            <person name="Ovreas L."/>
            <person name="Rohde M."/>
            <person name="Galperin M.Y."/>
            <person name="Jogler C."/>
        </authorList>
    </citation>
    <scope>NUCLEOTIDE SEQUENCE [LARGE SCALE GENOMIC DNA]</scope>
    <source>
        <strain evidence="13 14">OJF2</strain>
    </source>
</reference>
<keyword evidence="5 10" id="KW-0479">Metal-binding</keyword>
<dbReference type="NCBIfam" id="NF003933">
    <property type="entry name" value="PRK05444.2-2"/>
    <property type="match status" value="1"/>
</dbReference>
<feature type="binding site" evidence="10">
    <location>
        <position position="179"/>
    </location>
    <ligand>
        <name>Mg(2+)</name>
        <dbReference type="ChEBI" id="CHEBI:18420"/>
    </ligand>
</feature>
<evidence type="ECO:0000256" key="5">
    <source>
        <dbReference type="ARBA" id="ARBA00022723"/>
    </source>
</evidence>
<dbReference type="OrthoDB" id="9803371at2"/>
<dbReference type="GO" id="GO:0000287">
    <property type="term" value="F:magnesium ion binding"/>
    <property type="evidence" value="ECO:0007669"/>
    <property type="project" value="UniProtKB-UniRule"/>
</dbReference>
<dbReference type="InterPro" id="IPR009014">
    <property type="entry name" value="Transketo_C/PFOR_II"/>
</dbReference>
<comment type="function">
    <text evidence="10">Catalyzes the acyloin condensation reaction between C atoms 2 and 3 of pyruvate and glyceraldehyde 3-phosphate to yield 1-deoxy-D-xylulose-5-phosphate (DXP).</text>
</comment>
<evidence type="ECO:0000256" key="2">
    <source>
        <dbReference type="ARBA" id="ARBA00011081"/>
    </source>
</evidence>
<dbReference type="InterPro" id="IPR005477">
    <property type="entry name" value="Dxylulose-5-P_synthase"/>
</dbReference>
<dbReference type="Gene3D" id="3.40.50.970">
    <property type="match status" value="2"/>
</dbReference>
<feature type="region of interest" description="Disordered" evidence="11">
    <location>
        <begin position="641"/>
        <end position="687"/>
    </location>
</feature>
<name>A0A5B9WAY2_9BACT</name>
<keyword evidence="9 10" id="KW-0414">Isoprene biosynthesis</keyword>
<dbReference type="InterPro" id="IPR033248">
    <property type="entry name" value="Transketolase_C"/>
</dbReference>
<comment type="pathway">
    <text evidence="1 10">Metabolic intermediate biosynthesis; 1-deoxy-D-xylulose 5-phosphate biosynthesis; 1-deoxy-D-xylulose 5-phosphate from D-glyceraldehyde 3-phosphate and pyruvate: step 1/1.</text>
</comment>
<feature type="domain" description="Transketolase-like pyrimidine-binding" evidence="12">
    <location>
        <begin position="322"/>
        <end position="486"/>
    </location>
</feature>
<feature type="binding site" evidence="10">
    <location>
        <begin position="118"/>
        <end position="120"/>
    </location>
    <ligand>
        <name>thiamine diphosphate</name>
        <dbReference type="ChEBI" id="CHEBI:58937"/>
    </ligand>
</feature>
<evidence type="ECO:0000256" key="7">
    <source>
        <dbReference type="ARBA" id="ARBA00022977"/>
    </source>
</evidence>
<comment type="subunit">
    <text evidence="3 10">Homodimer.</text>
</comment>
<dbReference type="RefSeq" id="WP_148597226.1">
    <property type="nucleotide sequence ID" value="NZ_CP042997.1"/>
</dbReference>